<evidence type="ECO:0000313" key="1">
    <source>
        <dbReference type="EMBL" id="KAL3317255.1"/>
    </source>
</evidence>
<comment type="caution">
    <text evidence="1">The sequence shown here is derived from an EMBL/GenBank/DDBJ whole genome shotgun (WGS) entry which is preliminary data.</text>
</comment>
<organism evidence="1 2">
    <name type="scientific">Cichlidogyrus casuarinus</name>
    <dbReference type="NCBI Taxonomy" id="1844966"/>
    <lineage>
        <taxon>Eukaryota</taxon>
        <taxon>Metazoa</taxon>
        <taxon>Spiralia</taxon>
        <taxon>Lophotrochozoa</taxon>
        <taxon>Platyhelminthes</taxon>
        <taxon>Monogenea</taxon>
        <taxon>Monopisthocotylea</taxon>
        <taxon>Dactylogyridea</taxon>
        <taxon>Ancyrocephalidae</taxon>
        <taxon>Cichlidogyrus</taxon>
    </lineage>
</organism>
<dbReference type="SUPFAM" id="SSF63748">
    <property type="entry name" value="Tudor/PWWP/MBT"/>
    <property type="match status" value="1"/>
</dbReference>
<proteinExistence type="predicted"/>
<protein>
    <submittedName>
        <fullName evidence="1">Uncharacterized protein</fullName>
    </submittedName>
</protein>
<name>A0ABD2QCM9_9PLAT</name>
<dbReference type="AlphaFoldDB" id="A0ABD2QCM9"/>
<accession>A0ABD2QCM9</accession>
<sequence>MSHPEGSFPIHFLASPEYQWICRSRVYPYEVGLKYKGNTAPGTSRFEKAFNKGEFLYTKCNLFGSKGCGA</sequence>
<dbReference type="EMBL" id="JBJKFK010000408">
    <property type="protein sequence ID" value="KAL3317255.1"/>
    <property type="molecule type" value="Genomic_DNA"/>
</dbReference>
<evidence type="ECO:0000313" key="2">
    <source>
        <dbReference type="Proteomes" id="UP001626550"/>
    </source>
</evidence>
<reference evidence="1 2" key="1">
    <citation type="submission" date="2024-11" db="EMBL/GenBank/DDBJ databases">
        <title>Adaptive evolution of stress response genes in parasites aligns with host niche diversity.</title>
        <authorList>
            <person name="Hahn C."/>
            <person name="Resl P."/>
        </authorList>
    </citation>
    <scope>NUCLEOTIDE SEQUENCE [LARGE SCALE GENOMIC DNA]</scope>
    <source>
        <strain evidence="1">EGGRZ-B1_66</strain>
        <tissue evidence="1">Body</tissue>
    </source>
</reference>
<dbReference type="Proteomes" id="UP001626550">
    <property type="component" value="Unassembled WGS sequence"/>
</dbReference>
<gene>
    <name evidence="1" type="ORF">Ciccas_004089</name>
</gene>
<keyword evidence="2" id="KW-1185">Reference proteome</keyword>